<comment type="similarity">
    <text evidence="3 6">Belongs to the MoeA family.</text>
</comment>
<dbReference type="InterPro" id="IPR008284">
    <property type="entry name" value="MoCF_biosynth_CS"/>
</dbReference>
<dbReference type="SUPFAM" id="SSF53218">
    <property type="entry name" value="Molybdenum cofactor biosynthesis proteins"/>
    <property type="match status" value="1"/>
</dbReference>
<dbReference type="InterPro" id="IPR005111">
    <property type="entry name" value="MoeA_C_domain_IV"/>
</dbReference>
<dbReference type="Pfam" id="PF03453">
    <property type="entry name" value="MoeA_N"/>
    <property type="match status" value="1"/>
</dbReference>
<evidence type="ECO:0000313" key="9">
    <source>
        <dbReference type="Proteomes" id="UP001589654"/>
    </source>
</evidence>
<dbReference type="Gene3D" id="3.40.980.10">
    <property type="entry name" value="MoaB/Mog-like domain"/>
    <property type="match status" value="1"/>
</dbReference>
<dbReference type="Pfam" id="PF03454">
    <property type="entry name" value="MoeA_C"/>
    <property type="match status" value="1"/>
</dbReference>
<feature type="domain" description="MoaB/Mog" evidence="7">
    <location>
        <begin position="176"/>
        <end position="315"/>
    </location>
</feature>
<keyword evidence="6" id="KW-0500">Molybdenum</keyword>
<proteinExistence type="inferred from homology"/>
<dbReference type="PANTHER" id="PTHR10192">
    <property type="entry name" value="MOLYBDOPTERIN BIOSYNTHESIS PROTEIN"/>
    <property type="match status" value="1"/>
</dbReference>
<sequence>MIDIQEALSQVLESSQNYGQEKVPLMESVGRFLAEDIHTDRDAPPFDRVTMDGIAIQLGDLENQPLGSYPIQGIQAAGLPQMTLENRKHCIEVMTGAIMPKNADTVIPYEEVEIQDGQAKINLEKIAKRNIHYRGSDSRQGEKIIANGKKINAADIGVLATVGKITVKVSNLPDVAIISTGDELVNVDETPQEHQIRKSNVYSLWAGLMKDGIKPEMFHITDDKTELEDKLKGLLKDFDVLLLSGGVSKGKYDMIPEVLDDLGVQKSFHRVAQKPGKPFWFGFHKELNSKVFAFPGNPLATYVGYQFYFRQWLHQSLGEKLQFNVCTLGKSLPGNPKISQFVPVQINKKNGEAMPIKNNGSGDLFSLSQTEAFLLVPRREGENQAGEKFQLIEMS</sequence>
<dbReference type="EMBL" id="JBHMEW010000064">
    <property type="protein sequence ID" value="MFB9212892.1"/>
    <property type="molecule type" value="Genomic_DNA"/>
</dbReference>
<dbReference type="Gene3D" id="3.90.105.10">
    <property type="entry name" value="Molybdopterin biosynthesis moea protein, domain 2"/>
    <property type="match status" value="1"/>
</dbReference>
<dbReference type="InterPro" id="IPR001453">
    <property type="entry name" value="MoaB/Mog_dom"/>
</dbReference>
<evidence type="ECO:0000256" key="6">
    <source>
        <dbReference type="RuleBase" id="RU365090"/>
    </source>
</evidence>
<organism evidence="8 9">
    <name type="scientific">Echinicola jeungdonensis</name>
    <dbReference type="NCBI Taxonomy" id="709343"/>
    <lineage>
        <taxon>Bacteria</taxon>
        <taxon>Pseudomonadati</taxon>
        <taxon>Bacteroidota</taxon>
        <taxon>Cytophagia</taxon>
        <taxon>Cytophagales</taxon>
        <taxon>Cyclobacteriaceae</taxon>
        <taxon>Echinicola</taxon>
    </lineage>
</organism>
<comment type="caution">
    <text evidence="8">The sequence shown here is derived from an EMBL/GenBank/DDBJ whole genome shotgun (WGS) entry which is preliminary data.</text>
</comment>
<dbReference type="Gene3D" id="2.170.190.11">
    <property type="entry name" value="Molybdopterin biosynthesis moea protein, domain 3"/>
    <property type="match status" value="1"/>
</dbReference>
<dbReference type="SMART" id="SM00852">
    <property type="entry name" value="MoCF_biosynth"/>
    <property type="match status" value="1"/>
</dbReference>
<keyword evidence="9" id="KW-1185">Reference proteome</keyword>
<evidence type="ECO:0000256" key="2">
    <source>
        <dbReference type="ARBA" id="ARBA00005046"/>
    </source>
</evidence>
<evidence type="ECO:0000259" key="7">
    <source>
        <dbReference type="SMART" id="SM00852"/>
    </source>
</evidence>
<dbReference type="InterPro" id="IPR036135">
    <property type="entry name" value="MoeA_linker/N_sf"/>
</dbReference>
<keyword evidence="6" id="KW-0808">Transferase</keyword>
<dbReference type="SUPFAM" id="SSF63867">
    <property type="entry name" value="MoeA C-terminal domain-like"/>
    <property type="match status" value="1"/>
</dbReference>
<keyword evidence="6" id="KW-0479">Metal-binding</keyword>
<dbReference type="InterPro" id="IPR036688">
    <property type="entry name" value="MoeA_C_domain_IV_sf"/>
</dbReference>
<dbReference type="Gene3D" id="2.40.340.10">
    <property type="entry name" value="MoeA, C-terminal, domain IV"/>
    <property type="match status" value="1"/>
</dbReference>
<dbReference type="InterPro" id="IPR036425">
    <property type="entry name" value="MoaB/Mog-like_dom_sf"/>
</dbReference>
<dbReference type="InterPro" id="IPR005110">
    <property type="entry name" value="MoeA_linker/N"/>
</dbReference>
<dbReference type="Pfam" id="PF00994">
    <property type="entry name" value="MoCF_biosynth"/>
    <property type="match status" value="1"/>
</dbReference>
<dbReference type="PANTHER" id="PTHR10192:SF5">
    <property type="entry name" value="GEPHYRIN"/>
    <property type="match status" value="1"/>
</dbReference>
<dbReference type="RefSeq" id="WP_290248079.1">
    <property type="nucleotide sequence ID" value="NZ_JAUFQT010000001.1"/>
</dbReference>
<evidence type="ECO:0000256" key="5">
    <source>
        <dbReference type="ARBA" id="ARBA00047317"/>
    </source>
</evidence>
<gene>
    <name evidence="8" type="ORF">ACFFUR_13840</name>
</gene>
<dbReference type="InterPro" id="IPR038987">
    <property type="entry name" value="MoeA-like"/>
</dbReference>
<protein>
    <recommendedName>
        <fullName evidence="6">Molybdopterin molybdenumtransferase</fullName>
        <ecNumber evidence="6">2.10.1.1</ecNumber>
    </recommendedName>
</protein>
<evidence type="ECO:0000256" key="3">
    <source>
        <dbReference type="ARBA" id="ARBA00010763"/>
    </source>
</evidence>
<keyword evidence="4 6" id="KW-0501">Molybdenum cofactor biosynthesis</keyword>
<reference evidence="8 9" key="1">
    <citation type="submission" date="2024-09" db="EMBL/GenBank/DDBJ databases">
        <authorList>
            <person name="Sun Q."/>
            <person name="Mori K."/>
        </authorList>
    </citation>
    <scope>NUCLEOTIDE SEQUENCE [LARGE SCALE GENOMIC DNA]</scope>
    <source>
        <strain evidence="8 9">CECT 7682</strain>
    </source>
</reference>
<comment type="pathway">
    <text evidence="2 6">Cofactor biosynthesis; molybdopterin biosynthesis.</text>
</comment>
<dbReference type="Proteomes" id="UP001589654">
    <property type="component" value="Unassembled WGS sequence"/>
</dbReference>
<comment type="catalytic activity">
    <reaction evidence="5">
        <text>adenylyl-molybdopterin + molybdate = Mo-molybdopterin + AMP + H(+)</text>
        <dbReference type="Rhea" id="RHEA:35047"/>
        <dbReference type="ChEBI" id="CHEBI:15378"/>
        <dbReference type="ChEBI" id="CHEBI:36264"/>
        <dbReference type="ChEBI" id="CHEBI:62727"/>
        <dbReference type="ChEBI" id="CHEBI:71302"/>
        <dbReference type="ChEBI" id="CHEBI:456215"/>
        <dbReference type="EC" id="2.10.1.1"/>
    </reaction>
</comment>
<accession>A0ABV5J7T7</accession>
<evidence type="ECO:0000313" key="8">
    <source>
        <dbReference type="EMBL" id="MFB9212892.1"/>
    </source>
</evidence>
<comment type="cofactor">
    <cofactor evidence="6">
        <name>Mg(2+)</name>
        <dbReference type="ChEBI" id="CHEBI:18420"/>
    </cofactor>
</comment>
<dbReference type="CDD" id="cd00887">
    <property type="entry name" value="MoeA"/>
    <property type="match status" value="1"/>
</dbReference>
<comment type="function">
    <text evidence="1 6">Catalyzes the insertion of molybdate into adenylated molybdopterin with the concomitant release of AMP.</text>
</comment>
<dbReference type="PROSITE" id="PS01079">
    <property type="entry name" value="MOCF_BIOSYNTHESIS_2"/>
    <property type="match status" value="1"/>
</dbReference>
<evidence type="ECO:0000256" key="4">
    <source>
        <dbReference type="ARBA" id="ARBA00023150"/>
    </source>
</evidence>
<evidence type="ECO:0000256" key="1">
    <source>
        <dbReference type="ARBA" id="ARBA00002901"/>
    </source>
</evidence>
<keyword evidence="6" id="KW-0460">Magnesium</keyword>
<dbReference type="EC" id="2.10.1.1" evidence="6"/>
<name>A0ABV5J7T7_9BACT</name>
<dbReference type="SUPFAM" id="SSF63882">
    <property type="entry name" value="MoeA N-terminal region -like"/>
    <property type="match status" value="1"/>
</dbReference>